<dbReference type="EC" id="2.4.1.-" evidence="1"/>
<dbReference type="UniPathway" id="UPA00378"/>
<dbReference type="GO" id="GO:0032580">
    <property type="term" value="C:Golgi cisterna membrane"/>
    <property type="evidence" value="ECO:0007669"/>
    <property type="project" value="UniProtKB-SubCell"/>
</dbReference>
<sequence>MVQTVSQYKSYLAFENSQHPDYITEKTVAERFGVQCCASGPGAPTEQL</sequence>
<keyword evidence="1" id="KW-0472">Membrane</keyword>
<keyword evidence="1" id="KW-0328">Glycosyltransferase</keyword>
<dbReference type="Gene3D" id="3.40.50.11660">
    <property type="entry name" value="Glycosyl transferase family 10, C-terminal domain"/>
    <property type="match status" value="1"/>
</dbReference>
<organism evidence="3">
    <name type="scientific">Anguilla anguilla</name>
    <name type="common">European freshwater eel</name>
    <name type="synonym">Muraena anguilla</name>
    <dbReference type="NCBI Taxonomy" id="7936"/>
    <lineage>
        <taxon>Eukaryota</taxon>
        <taxon>Metazoa</taxon>
        <taxon>Chordata</taxon>
        <taxon>Craniata</taxon>
        <taxon>Vertebrata</taxon>
        <taxon>Euteleostomi</taxon>
        <taxon>Actinopterygii</taxon>
        <taxon>Neopterygii</taxon>
        <taxon>Teleostei</taxon>
        <taxon>Anguilliformes</taxon>
        <taxon>Anguillidae</taxon>
        <taxon>Anguilla</taxon>
    </lineage>
</organism>
<dbReference type="SUPFAM" id="SSF53756">
    <property type="entry name" value="UDP-Glycosyltransferase/glycogen phosphorylase"/>
    <property type="match status" value="1"/>
</dbReference>
<feature type="domain" description="Fucosyltransferase C-terminal" evidence="2">
    <location>
        <begin position="2"/>
        <end position="30"/>
    </location>
</feature>
<comment type="similarity">
    <text evidence="1">Belongs to the glycosyltransferase 10 family.</text>
</comment>
<accession>A0A0E9ULP6</accession>
<dbReference type="AlphaFoldDB" id="A0A0E9ULP6"/>
<keyword evidence="1" id="KW-0333">Golgi apparatus</keyword>
<evidence type="ECO:0000256" key="1">
    <source>
        <dbReference type="RuleBase" id="RU003832"/>
    </source>
</evidence>
<keyword evidence="1" id="KW-0808">Transferase</keyword>
<protein>
    <recommendedName>
        <fullName evidence="1">Fucosyltransferase</fullName>
        <ecNumber evidence="1">2.4.1.-</ecNumber>
    </recommendedName>
</protein>
<dbReference type="InterPro" id="IPR038577">
    <property type="entry name" value="GT10-like_C_sf"/>
</dbReference>
<dbReference type="InterPro" id="IPR055270">
    <property type="entry name" value="Glyco_tran_10_C"/>
</dbReference>
<dbReference type="GO" id="GO:0016757">
    <property type="term" value="F:glycosyltransferase activity"/>
    <property type="evidence" value="ECO:0007669"/>
    <property type="project" value="UniProtKB-UniRule"/>
</dbReference>
<name>A0A0E9ULP6_ANGAN</name>
<evidence type="ECO:0000313" key="3">
    <source>
        <dbReference type="EMBL" id="JAH66681.1"/>
    </source>
</evidence>
<comment type="subcellular location">
    <subcellularLocation>
        <location evidence="1">Golgi apparatus</location>
        <location evidence="1">Golgi stack membrane</location>
        <topology evidence="1">Single-pass type II membrane protein</topology>
    </subcellularLocation>
</comment>
<reference evidence="3" key="2">
    <citation type="journal article" date="2015" name="Fish Shellfish Immunol.">
        <title>Early steps in the European eel (Anguilla anguilla)-Vibrio vulnificus interaction in the gills: Role of the RtxA13 toxin.</title>
        <authorList>
            <person name="Callol A."/>
            <person name="Pajuelo D."/>
            <person name="Ebbesson L."/>
            <person name="Teles M."/>
            <person name="MacKenzie S."/>
            <person name="Amaro C."/>
        </authorList>
    </citation>
    <scope>NUCLEOTIDE SEQUENCE</scope>
</reference>
<reference evidence="3" key="1">
    <citation type="submission" date="2014-11" db="EMBL/GenBank/DDBJ databases">
        <authorList>
            <person name="Amaro Gonzalez C."/>
        </authorList>
    </citation>
    <scope>NUCLEOTIDE SEQUENCE</scope>
</reference>
<proteinExistence type="inferred from homology"/>
<keyword evidence="1" id="KW-0812">Transmembrane</keyword>
<dbReference type="EMBL" id="GBXM01041896">
    <property type="protein sequence ID" value="JAH66681.1"/>
    <property type="molecule type" value="Transcribed_RNA"/>
</dbReference>
<dbReference type="Pfam" id="PF00852">
    <property type="entry name" value="Glyco_transf_10"/>
    <property type="match status" value="1"/>
</dbReference>
<evidence type="ECO:0000259" key="2">
    <source>
        <dbReference type="Pfam" id="PF00852"/>
    </source>
</evidence>